<dbReference type="Pfam" id="PF04450">
    <property type="entry name" value="BSP"/>
    <property type="match status" value="1"/>
</dbReference>
<gene>
    <name evidence="3" type="ORF">DCAR_012195</name>
</gene>
<evidence type="ECO:0000259" key="2">
    <source>
        <dbReference type="Pfam" id="PF23628"/>
    </source>
</evidence>
<dbReference type="OMA" id="LKWQFTS"/>
<dbReference type="PANTHER" id="PTHR33321">
    <property type="match status" value="1"/>
</dbReference>
<dbReference type="EMBL" id="LNRQ01000003">
    <property type="protein sequence ID" value="KZN03439.1"/>
    <property type="molecule type" value="Genomic_DNA"/>
</dbReference>
<dbReference type="PANTHER" id="PTHR33321:SF15">
    <property type="entry name" value="PLANT BASIC SECRETORY PROTEIN (BSP) FAMILY PROTEIN"/>
    <property type="match status" value="1"/>
</dbReference>
<protein>
    <recommendedName>
        <fullName evidence="2">Putative E3 ubiquitin-protein ligase LIN ARM-like domain-containing protein</fullName>
    </recommendedName>
</protein>
<comment type="caution">
    <text evidence="3">The sequence shown here is derived from an EMBL/GenBank/DDBJ whole genome shotgun (WGS) entry which is preliminary data.</text>
</comment>
<organism evidence="3">
    <name type="scientific">Daucus carota subsp. sativus</name>
    <name type="common">Carrot</name>
    <dbReference type="NCBI Taxonomy" id="79200"/>
    <lineage>
        <taxon>Eukaryota</taxon>
        <taxon>Viridiplantae</taxon>
        <taxon>Streptophyta</taxon>
        <taxon>Embryophyta</taxon>
        <taxon>Tracheophyta</taxon>
        <taxon>Spermatophyta</taxon>
        <taxon>Magnoliopsida</taxon>
        <taxon>eudicotyledons</taxon>
        <taxon>Gunneridae</taxon>
        <taxon>Pentapetalae</taxon>
        <taxon>asterids</taxon>
        <taxon>campanulids</taxon>
        <taxon>Apiales</taxon>
        <taxon>Apiaceae</taxon>
        <taxon>Apioideae</taxon>
        <taxon>Scandiceae</taxon>
        <taxon>Daucinae</taxon>
        <taxon>Daucus</taxon>
        <taxon>Daucus sect. Daucus</taxon>
    </lineage>
</organism>
<keyword evidence="1" id="KW-0732">Signal</keyword>
<dbReference type="AlphaFoldDB" id="A0A166C8N6"/>
<feature type="domain" description="Putative E3 ubiquitin-protein ligase LIN ARM-like" evidence="2">
    <location>
        <begin position="235"/>
        <end position="289"/>
    </location>
</feature>
<evidence type="ECO:0000313" key="3">
    <source>
        <dbReference type="EMBL" id="KZN03439.1"/>
    </source>
</evidence>
<dbReference type="InterPro" id="IPR055566">
    <property type="entry name" value="ARM_LIN"/>
</dbReference>
<evidence type="ECO:0000256" key="1">
    <source>
        <dbReference type="SAM" id="SignalP"/>
    </source>
</evidence>
<dbReference type="Pfam" id="PF23628">
    <property type="entry name" value="ARM_LIN_C"/>
    <property type="match status" value="1"/>
</dbReference>
<feature type="chain" id="PRO_5007871547" description="Putative E3 ubiquitin-protein ligase LIN ARM-like domain-containing protein" evidence="1">
    <location>
        <begin position="23"/>
        <end position="321"/>
    </location>
</feature>
<accession>A0A166C8N6</accession>
<proteinExistence type="predicted"/>
<reference evidence="3" key="1">
    <citation type="journal article" date="2016" name="Nat. Genet.">
        <title>A high-quality carrot genome assembly provides new insights into carotenoid accumulation and asterid genome evolution.</title>
        <authorList>
            <person name="Iorizzo M."/>
            <person name="Ellison S."/>
            <person name="Senalik D."/>
            <person name="Zeng P."/>
            <person name="Satapoomin P."/>
            <person name="Huang J."/>
            <person name="Bowman M."/>
            <person name="Iovene M."/>
            <person name="Sanseverino W."/>
            <person name="Cavagnaro P."/>
            <person name="Yildiz M."/>
            <person name="Macko-Podgorni A."/>
            <person name="Moranska E."/>
            <person name="Grzebelus E."/>
            <person name="Grzebelus D."/>
            <person name="Ashrafi H."/>
            <person name="Zheng Z."/>
            <person name="Cheng S."/>
            <person name="Spooner D."/>
            <person name="Van Deynze A."/>
            <person name="Simon P."/>
        </authorList>
    </citation>
    <scope>NUCLEOTIDE SEQUENCE [LARGE SCALE GENOMIC DNA]</scope>
    <source>
        <tissue evidence="3">Leaf</tissue>
    </source>
</reference>
<dbReference type="InterPro" id="IPR007541">
    <property type="entry name" value="Uncharacterised_BSP"/>
</dbReference>
<feature type="signal peptide" evidence="1">
    <location>
        <begin position="1"/>
        <end position="22"/>
    </location>
</feature>
<name>A0A166C8N6_DAUCS</name>
<dbReference type="Gramene" id="KZN03439">
    <property type="protein sequence ID" value="KZN03439"/>
    <property type="gene ID" value="DCAR_012195"/>
</dbReference>
<sequence>MPYFHVQCCLIILVALLQGALSITYNVTDLVPNTPGGIRFEKEIGVDYCIQEMGTINQFIYKLFDQENNPGDRRPQDFVQLYIDVHADNATAATQGNTINMSSIFIQDYDGDVKWGFTSILYHEMTHVFQWLPTDAPEGLIEGIADYTMLKANYFPPGRAKPGDGDSWDQGYDVTARFLEYCESLLQTFVAQLNKKMKDSYNDSYFVDLLGKPVDTLWKEYKEKYHHDPKDIDFPDVQIAVAQTIWILQGRFSYSGKSLAGDFLMKRANLHKDYKSQMLKDQVVMTSDQNIGEMIMSSNYFVIWLNMKLMLAEDLVHGERL</sequence>